<dbReference type="CDD" id="cd00739">
    <property type="entry name" value="DHPS"/>
    <property type="match status" value="1"/>
</dbReference>
<dbReference type="EC" id="2.5.1.15" evidence="5"/>
<evidence type="ECO:0000256" key="4">
    <source>
        <dbReference type="ARBA" id="ARBA00009503"/>
    </source>
</evidence>
<keyword evidence="10" id="KW-0289">Folate biosynthesis</keyword>
<evidence type="ECO:0000256" key="8">
    <source>
        <dbReference type="ARBA" id="ARBA00022723"/>
    </source>
</evidence>
<keyword evidence="8" id="KW-0479">Metal-binding</keyword>
<dbReference type="EMBL" id="FMWD01000001">
    <property type="protein sequence ID" value="SCZ49481.1"/>
    <property type="molecule type" value="Genomic_DNA"/>
</dbReference>
<dbReference type="GO" id="GO:0005829">
    <property type="term" value="C:cytosol"/>
    <property type="evidence" value="ECO:0007669"/>
    <property type="project" value="TreeGrafter"/>
</dbReference>
<comment type="similarity">
    <text evidence="4">Belongs to the DHPS family.</text>
</comment>
<evidence type="ECO:0000259" key="12">
    <source>
        <dbReference type="PROSITE" id="PS50972"/>
    </source>
</evidence>
<dbReference type="STRING" id="415747.SAMN03097708_00173"/>
<dbReference type="PANTHER" id="PTHR20941:SF1">
    <property type="entry name" value="FOLIC ACID SYNTHESIS PROTEIN FOL1"/>
    <property type="match status" value="1"/>
</dbReference>
<evidence type="ECO:0000256" key="5">
    <source>
        <dbReference type="ARBA" id="ARBA00012458"/>
    </source>
</evidence>
<evidence type="ECO:0000256" key="7">
    <source>
        <dbReference type="ARBA" id="ARBA00022679"/>
    </source>
</evidence>
<evidence type="ECO:0000256" key="9">
    <source>
        <dbReference type="ARBA" id="ARBA00022842"/>
    </source>
</evidence>
<evidence type="ECO:0000256" key="11">
    <source>
        <dbReference type="ARBA" id="ARBA00030193"/>
    </source>
</evidence>
<gene>
    <name evidence="13" type="ORF">SAMN03097708_00173</name>
</gene>
<dbReference type="PROSITE" id="PS50972">
    <property type="entry name" value="PTERIN_BINDING"/>
    <property type="match status" value="1"/>
</dbReference>
<evidence type="ECO:0000256" key="1">
    <source>
        <dbReference type="ARBA" id="ARBA00000012"/>
    </source>
</evidence>
<dbReference type="GO" id="GO:0046872">
    <property type="term" value="F:metal ion binding"/>
    <property type="evidence" value="ECO:0007669"/>
    <property type="project" value="UniProtKB-KW"/>
</dbReference>
<dbReference type="GO" id="GO:0046654">
    <property type="term" value="P:tetrahydrofolate biosynthetic process"/>
    <property type="evidence" value="ECO:0007669"/>
    <property type="project" value="TreeGrafter"/>
</dbReference>
<dbReference type="InterPro" id="IPR011005">
    <property type="entry name" value="Dihydropteroate_synth-like_sf"/>
</dbReference>
<protein>
    <recommendedName>
        <fullName evidence="6">Dihydropteroate synthase</fullName>
        <ecNumber evidence="5">2.5.1.15</ecNumber>
    </recommendedName>
    <alternativeName>
        <fullName evidence="11">Dihydropteroate pyrophosphorylase</fullName>
    </alternativeName>
</protein>
<reference evidence="13 14" key="1">
    <citation type="submission" date="2016-10" db="EMBL/GenBank/DDBJ databases">
        <authorList>
            <person name="de Groot N.N."/>
        </authorList>
    </citation>
    <scope>NUCLEOTIDE SEQUENCE [LARGE SCALE GENOMIC DNA]</scope>
    <source>
        <strain evidence="13 14">HLD2</strain>
    </source>
</reference>
<dbReference type="InterPro" id="IPR006390">
    <property type="entry name" value="DHP_synth_dom"/>
</dbReference>
<dbReference type="Gene3D" id="3.20.20.20">
    <property type="entry name" value="Dihydropteroate synthase-like"/>
    <property type="match status" value="1"/>
</dbReference>
<comment type="catalytic activity">
    <reaction evidence="1">
        <text>(7,8-dihydropterin-6-yl)methyl diphosphate + 4-aminobenzoate = 7,8-dihydropteroate + diphosphate</text>
        <dbReference type="Rhea" id="RHEA:19949"/>
        <dbReference type="ChEBI" id="CHEBI:17836"/>
        <dbReference type="ChEBI" id="CHEBI:17839"/>
        <dbReference type="ChEBI" id="CHEBI:33019"/>
        <dbReference type="ChEBI" id="CHEBI:72950"/>
        <dbReference type="EC" id="2.5.1.15"/>
    </reaction>
</comment>
<dbReference type="PANTHER" id="PTHR20941">
    <property type="entry name" value="FOLATE SYNTHESIS PROTEINS"/>
    <property type="match status" value="1"/>
</dbReference>
<dbReference type="AlphaFoldDB" id="A0A1G5PJW0"/>
<proteinExistence type="inferred from homology"/>
<dbReference type="SUPFAM" id="SSF51717">
    <property type="entry name" value="Dihydropteroate synthetase-like"/>
    <property type="match status" value="1"/>
</dbReference>
<dbReference type="NCBIfam" id="TIGR01496">
    <property type="entry name" value="DHPS"/>
    <property type="match status" value="1"/>
</dbReference>
<sequence length="285" mass="30423">MEYTQPITTMYLDCGGKPLDLSFPRAMGILNVTPDSFSDGGRWSDSDAAVAQGRRMAEAGAAIVDVGGESTRPGSEPVSTQEELDRVIPVIERLAAELPIPISIDTSKPEVMREAVNAGAGMINDVFALRREGALQAAAELNVPVCLMHMQGEPRSMQATPQYRDVVGDVFGFLADRIADCEAGGIARERIIVDPGFGFGKTLPHNLELLRNLPRFLELGAPVLVGMSRKSMIGAVLENAPVERRLHGSIAAASLSAWLGARLIRVHDVEPTVDALRVVTAASGV</sequence>
<evidence type="ECO:0000313" key="14">
    <source>
        <dbReference type="Proteomes" id="UP000199648"/>
    </source>
</evidence>
<organism evidence="13 14">
    <name type="scientific">Thiohalomonas denitrificans</name>
    <dbReference type="NCBI Taxonomy" id="415747"/>
    <lineage>
        <taxon>Bacteria</taxon>
        <taxon>Pseudomonadati</taxon>
        <taxon>Pseudomonadota</taxon>
        <taxon>Gammaproteobacteria</taxon>
        <taxon>Thiohalomonadales</taxon>
        <taxon>Thiohalomonadaceae</taxon>
        <taxon>Thiohalomonas</taxon>
    </lineage>
</organism>
<dbReference type="GO" id="GO:0004156">
    <property type="term" value="F:dihydropteroate synthase activity"/>
    <property type="evidence" value="ECO:0007669"/>
    <property type="project" value="UniProtKB-EC"/>
</dbReference>
<dbReference type="Pfam" id="PF00809">
    <property type="entry name" value="Pterin_bind"/>
    <property type="match status" value="1"/>
</dbReference>
<evidence type="ECO:0000256" key="10">
    <source>
        <dbReference type="ARBA" id="ARBA00022909"/>
    </source>
</evidence>
<keyword evidence="9" id="KW-0460">Magnesium</keyword>
<accession>A0A1G5PJW0</accession>
<dbReference type="FunFam" id="3.20.20.20:FF:000006">
    <property type="entry name" value="Dihydropteroate synthase"/>
    <property type="match status" value="1"/>
</dbReference>
<comment type="cofactor">
    <cofactor evidence="2">
        <name>Mg(2+)</name>
        <dbReference type="ChEBI" id="CHEBI:18420"/>
    </cofactor>
</comment>
<dbReference type="GO" id="GO:0046656">
    <property type="term" value="P:folic acid biosynthetic process"/>
    <property type="evidence" value="ECO:0007669"/>
    <property type="project" value="UniProtKB-KW"/>
</dbReference>
<evidence type="ECO:0000256" key="6">
    <source>
        <dbReference type="ARBA" id="ARBA00016919"/>
    </source>
</evidence>
<evidence type="ECO:0000313" key="13">
    <source>
        <dbReference type="EMBL" id="SCZ49481.1"/>
    </source>
</evidence>
<evidence type="ECO:0000256" key="2">
    <source>
        <dbReference type="ARBA" id="ARBA00001946"/>
    </source>
</evidence>
<feature type="domain" description="Pterin-binding" evidence="12">
    <location>
        <begin position="24"/>
        <end position="277"/>
    </location>
</feature>
<keyword evidence="7" id="KW-0808">Transferase</keyword>
<dbReference type="RefSeq" id="WP_217631861.1">
    <property type="nucleotide sequence ID" value="NZ_FMWD01000001.1"/>
</dbReference>
<keyword evidence="14" id="KW-1185">Reference proteome</keyword>
<name>A0A1G5PJW0_9GAMM</name>
<dbReference type="InterPro" id="IPR000489">
    <property type="entry name" value="Pterin-binding_dom"/>
</dbReference>
<dbReference type="Proteomes" id="UP000199648">
    <property type="component" value="Unassembled WGS sequence"/>
</dbReference>
<dbReference type="InterPro" id="IPR045031">
    <property type="entry name" value="DHP_synth-like"/>
</dbReference>
<evidence type="ECO:0000256" key="3">
    <source>
        <dbReference type="ARBA" id="ARBA00004763"/>
    </source>
</evidence>
<dbReference type="PROSITE" id="PS00793">
    <property type="entry name" value="DHPS_2"/>
    <property type="match status" value="1"/>
</dbReference>
<comment type="pathway">
    <text evidence="3">Cofactor biosynthesis; tetrahydrofolate biosynthesis; 7,8-dihydrofolate from 2-amino-4-hydroxy-6-hydroxymethyl-7,8-dihydropteridine diphosphate and 4-aminobenzoate: step 1/2.</text>
</comment>